<dbReference type="Gene3D" id="1.10.260.40">
    <property type="entry name" value="lambda repressor-like DNA-binding domains"/>
    <property type="match status" value="1"/>
</dbReference>
<dbReference type="AlphaFoldDB" id="A0A1H9AFY8"/>
<dbReference type="InterPro" id="IPR028082">
    <property type="entry name" value="Peripla_BP_I"/>
</dbReference>
<protein>
    <submittedName>
        <fullName evidence="6">LacI family transcriptional regulator</fullName>
    </submittedName>
</protein>
<keyword evidence="3" id="KW-0804">Transcription</keyword>
<keyword evidence="1" id="KW-0805">Transcription regulation</keyword>
<dbReference type="PROSITE" id="PS50932">
    <property type="entry name" value="HTH_LACI_2"/>
    <property type="match status" value="1"/>
</dbReference>
<keyword evidence="7" id="KW-1185">Reference proteome</keyword>
<dbReference type="InterPro" id="IPR010982">
    <property type="entry name" value="Lambda_DNA-bd_dom_sf"/>
</dbReference>
<dbReference type="Gene3D" id="3.40.50.2300">
    <property type="match status" value="2"/>
</dbReference>
<dbReference type="PANTHER" id="PTHR30146">
    <property type="entry name" value="LACI-RELATED TRANSCRIPTIONAL REPRESSOR"/>
    <property type="match status" value="1"/>
</dbReference>
<gene>
    <name evidence="6" type="ORF">SAMN05421756_101573</name>
</gene>
<dbReference type="Pfam" id="PF00356">
    <property type="entry name" value="LacI"/>
    <property type="match status" value="1"/>
</dbReference>
<name>A0A1H9AFY8_9ACTN</name>
<dbReference type="Pfam" id="PF00532">
    <property type="entry name" value="Peripla_BP_1"/>
    <property type="match status" value="1"/>
</dbReference>
<sequence length="358" mass="38634">MTAGADAPDGRRRTRGSGASTVQDVAAEAGVSPMTVSRVLSGAQHVRPELRERVEAAVLHLGYHRDENARSLRRRRSGLIGVTITNIANPYYAGLQRGIEEVAARHERRILVGNSNEDPVRERQLVGDFVGRRVEGLVVVPSGQGPATHLQPKALGGVPLVLASRAVEGVDADTVLIDDVRGAYEAATLLLREGHTRIAFLGNRVSVFTGQRRFAGFRQAHEEAGVPVVGELVRQGQQDVDSAREAMTELLALDDPPTAVFTANNRNTLGAIRAIAVAERDRSGAGGRRQTRVVGFDSFELADLSPVALSLVDHDAEELGRQAAEMLFERLEAAGEDEQQAPRLVELPVRLVEDVARL</sequence>
<dbReference type="PROSITE" id="PS00356">
    <property type="entry name" value="HTH_LACI_1"/>
    <property type="match status" value="1"/>
</dbReference>
<evidence type="ECO:0000259" key="5">
    <source>
        <dbReference type="PROSITE" id="PS50932"/>
    </source>
</evidence>
<dbReference type="GO" id="GO:0003700">
    <property type="term" value="F:DNA-binding transcription factor activity"/>
    <property type="evidence" value="ECO:0007669"/>
    <property type="project" value="TreeGrafter"/>
</dbReference>
<reference evidence="7" key="1">
    <citation type="submission" date="2016-10" db="EMBL/GenBank/DDBJ databases">
        <authorList>
            <person name="Varghese N."/>
            <person name="Submissions S."/>
        </authorList>
    </citation>
    <scope>NUCLEOTIDE SEQUENCE [LARGE SCALE GENOMIC DNA]</scope>
    <source>
        <strain evidence="7">CGMCC 4.6856</strain>
    </source>
</reference>
<dbReference type="CDD" id="cd06267">
    <property type="entry name" value="PBP1_LacI_sugar_binding-like"/>
    <property type="match status" value="1"/>
</dbReference>
<dbReference type="Proteomes" id="UP000198504">
    <property type="component" value="Unassembled WGS sequence"/>
</dbReference>
<dbReference type="CDD" id="cd01392">
    <property type="entry name" value="HTH_LacI"/>
    <property type="match status" value="1"/>
</dbReference>
<evidence type="ECO:0000256" key="2">
    <source>
        <dbReference type="ARBA" id="ARBA00023125"/>
    </source>
</evidence>
<feature type="domain" description="HTH lacI-type" evidence="5">
    <location>
        <begin position="20"/>
        <end position="74"/>
    </location>
</feature>
<evidence type="ECO:0000256" key="4">
    <source>
        <dbReference type="SAM" id="MobiDB-lite"/>
    </source>
</evidence>
<dbReference type="STRING" id="1036181.SAMN05421756_101573"/>
<organism evidence="6 7">
    <name type="scientific">Microlunatus flavus</name>
    <dbReference type="NCBI Taxonomy" id="1036181"/>
    <lineage>
        <taxon>Bacteria</taxon>
        <taxon>Bacillati</taxon>
        <taxon>Actinomycetota</taxon>
        <taxon>Actinomycetes</taxon>
        <taxon>Propionibacteriales</taxon>
        <taxon>Propionibacteriaceae</taxon>
        <taxon>Microlunatus</taxon>
    </lineage>
</organism>
<dbReference type="InterPro" id="IPR001761">
    <property type="entry name" value="Peripla_BP/Lac1_sug-bd_dom"/>
</dbReference>
<evidence type="ECO:0000313" key="7">
    <source>
        <dbReference type="Proteomes" id="UP000198504"/>
    </source>
</evidence>
<dbReference type="RefSeq" id="WP_091177570.1">
    <property type="nucleotide sequence ID" value="NZ_FOFA01000001.1"/>
</dbReference>
<dbReference type="OrthoDB" id="3595338at2"/>
<dbReference type="SUPFAM" id="SSF47413">
    <property type="entry name" value="lambda repressor-like DNA-binding domains"/>
    <property type="match status" value="1"/>
</dbReference>
<evidence type="ECO:0000256" key="3">
    <source>
        <dbReference type="ARBA" id="ARBA00023163"/>
    </source>
</evidence>
<dbReference type="InterPro" id="IPR000843">
    <property type="entry name" value="HTH_LacI"/>
</dbReference>
<evidence type="ECO:0000256" key="1">
    <source>
        <dbReference type="ARBA" id="ARBA00023015"/>
    </source>
</evidence>
<keyword evidence="2" id="KW-0238">DNA-binding</keyword>
<feature type="region of interest" description="Disordered" evidence="4">
    <location>
        <begin position="1"/>
        <end position="28"/>
    </location>
</feature>
<dbReference type="PANTHER" id="PTHR30146:SF109">
    <property type="entry name" value="HTH-TYPE TRANSCRIPTIONAL REGULATOR GALS"/>
    <property type="match status" value="1"/>
</dbReference>
<dbReference type="SUPFAM" id="SSF53822">
    <property type="entry name" value="Periplasmic binding protein-like I"/>
    <property type="match status" value="1"/>
</dbReference>
<evidence type="ECO:0000313" key="6">
    <source>
        <dbReference type="EMBL" id="SEP74858.1"/>
    </source>
</evidence>
<proteinExistence type="predicted"/>
<dbReference type="SMART" id="SM00354">
    <property type="entry name" value="HTH_LACI"/>
    <property type="match status" value="1"/>
</dbReference>
<dbReference type="EMBL" id="FOFA01000001">
    <property type="protein sequence ID" value="SEP74858.1"/>
    <property type="molecule type" value="Genomic_DNA"/>
</dbReference>
<dbReference type="GO" id="GO:0000976">
    <property type="term" value="F:transcription cis-regulatory region binding"/>
    <property type="evidence" value="ECO:0007669"/>
    <property type="project" value="TreeGrafter"/>
</dbReference>
<accession>A0A1H9AFY8</accession>